<dbReference type="EMBL" id="CP101509">
    <property type="protein sequence ID" value="UTV30165.1"/>
    <property type="molecule type" value="Genomic_DNA"/>
</dbReference>
<dbReference type="RefSeq" id="WP_255391509.1">
    <property type="nucleotide sequence ID" value="NZ_CP101509.1"/>
</dbReference>
<gene>
    <name evidence="2" type="ORF">NNL38_16395</name>
</gene>
<dbReference type="Proteomes" id="UP001057998">
    <property type="component" value="Chromosome 2"/>
</dbReference>
<dbReference type="Gene3D" id="3.40.5.80">
    <property type="match status" value="1"/>
</dbReference>
<accession>A0ABY5GM43</accession>
<dbReference type="Pfam" id="PF17891">
    <property type="entry name" value="FluMu_N"/>
    <property type="match status" value="1"/>
</dbReference>
<organism evidence="2 3">
    <name type="scientific">Photobacterium atrarenae</name>
    <dbReference type="NCBI Taxonomy" id="865757"/>
    <lineage>
        <taxon>Bacteria</taxon>
        <taxon>Pseudomonadati</taxon>
        <taxon>Pseudomonadota</taxon>
        <taxon>Gammaproteobacteria</taxon>
        <taxon>Vibrionales</taxon>
        <taxon>Vibrionaceae</taxon>
        <taxon>Photobacterium</taxon>
    </lineage>
</organism>
<keyword evidence="3" id="KW-1185">Reference proteome</keyword>
<name>A0ABY5GM43_9GAMM</name>
<reference evidence="2" key="1">
    <citation type="submission" date="2022-07" db="EMBL/GenBank/DDBJ databases">
        <title>Genome sequencing of Photobacterium atrarenae GJH2-4.</title>
        <authorList>
            <person name="Park S.-J."/>
        </authorList>
    </citation>
    <scope>NUCLEOTIDE SEQUENCE</scope>
    <source>
        <strain evidence="2">GJH2-4</strain>
    </source>
</reference>
<evidence type="ECO:0000313" key="2">
    <source>
        <dbReference type="EMBL" id="UTV30165.1"/>
    </source>
</evidence>
<evidence type="ECO:0000313" key="3">
    <source>
        <dbReference type="Proteomes" id="UP001057998"/>
    </source>
</evidence>
<protein>
    <submittedName>
        <fullName evidence="2">HI1506-related protein</fullName>
    </submittedName>
</protein>
<dbReference type="InterPro" id="IPR041227">
    <property type="entry name" value="FluMu_N"/>
</dbReference>
<feature type="domain" description="Mu-like prophage FluMu N-terminal" evidence="1">
    <location>
        <begin position="12"/>
        <end position="56"/>
    </location>
</feature>
<evidence type="ECO:0000259" key="1">
    <source>
        <dbReference type="Pfam" id="PF17891"/>
    </source>
</evidence>
<proteinExistence type="predicted"/>
<dbReference type="SUPFAM" id="SSF160059">
    <property type="entry name" value="PriA/YqbF domain"/>
    <property type="match status" value="1"/>
</dbReference>
<sequence length="143" mass="15232">MAEETVIQSKLVVQSLAHDGYRRAGMAFKPGENIIPENSITCSQLAMLQADPRLAVLGTDGAVTQADPADGASGAVVQEPVSDGLIAAIGKLEPDNPDHFTTANKPQVDALEKLVGRSVTASERDDAWEDFQRMEAEKAEQAE</sequence>